<dbReference type="SMART" id="SM01019">
    <property type="entry name" value="B3"/>
    <property type="match status" value="2"/>
</dbReference>
<keyword evidence="9" id="KW-1185">Reference proteome</keyword>
<protein>
    <submittedName>
        <fullName evidence="7">B3 DNA-binding domain protein</fullName>
    </submittedName>
</protein>
<dbReference type="AlphaFoldDB" id="A0A072VHA4"/>
<evidence type="ECO:0000256" key="5">
    <source>
        <dbReference type="ARBA" id="ARBA00023242"/>
    </source>
</evidence>
<reference evidence="8" key="3">
    <citation type="submission" date="2015-04" db="UniProtKB">
        <authorList>
            <consortium name="EnsemblPlants"/>
        </authorList>
    </citation>
    <scope>IDENTIFICATION</scope>
    <source>
        <strain evidence="8">cv. Jemalong A17</strain>
    </source>
</reference>
<dbReference type="InterPro" id="IPR015300">
    <property type="entry name" value="DNA-bd_pseudobarrel_sf"/>
</dbReference>
<dbReference type="PANTHER" id="PTHR31920:SF108">
    <property type="entry name" value="B3 DOMAIN-CONTAINING TRANSCRIPTION FACTOR VRN1-LIKE"/>
    <property type="match status" value="1"/>
</dbReference>
<dbReference type="GO" id="GO:0003677">
    <property type="term" value="F:DNA binding"/>
    <property type="evidence" value="ECO:0007669"/>
    <property type="project" value="UniProtKB-KW"/>
</dbReference>
<keyword evidence="4" id="KW-0804">Transcription</keyword>
<evidence type="ECO:0000313" key="7">
    <source>
        <dbReference type="EMBL" id="KEH40808.1"/>
    </source>
</evidence>
<dbReference type="GO" id="GO:0005634">
    <property type="term" value="C:nucleus"/>
    <property type="evidence" value="ECO:0007669"/>
    <property type="project" value="UniProtKB-SubCell"/>
</dbReference>
<evidence type="ECO:0000313" key="8">
    <source>
        <dbReference type="EnsemblPlants" id="KEH40808"/>
    </source>
</evidence>
<reference evidence="7 9" key="2">
    <citation type="journal article" date="2014" name="BMC Genomics">
        <title>An improved genome release (version Mt4.0) for the model legume Medicago truncatula.</title>
        <authorList>
            <person name="Tang H."/>
            <person name="Krishnakumar V."/>
            <person name="Bidwell S."/>
            <person name="Rosen B."/>
            <person name="Chan A."/>
            <person name="Zhou S."/>
            <person name="Gentzbittel L."/>
            <person name="Childs K.L."/>
            <person name="Yandell M."/>
            <person name="Gundlach H."/>
            <person name="Mayer K.F."/>
            <person name="Schwartz D.C."/>
            <person name="Town C.D."/>
        </authorList>
    </citation>
    <scope>GENOME REANNOTATION</scope>
    <source>
        <strain evidence="7">A17</strain>
        <strain evidence="8 9">cv. Jemalong A17</strain>
    </source>
</reference>
<dbReference type="PANTHER" id="PTHR31920">
    <property type="entry name" value="B3 DOMAIN-CONTAINING"/>
    <property type="match status" value="1"/>
</dbReference>
<dbReference type="HOGENOM" id="CLU_015069_1_1_1"/>
<evidence type="ECO:0000256" key="4">
    <source>
        <dbReference type="ARBA" id="ARBA00023163"/>
    </source>
</evidence>
<evidence type="ECO:0000256" key="2">
    <source>
        <dbReference type="ARBA" id="ARBA00023015"/>
    </source>
</evidence>
<keyword evidence="5" id="KW-0539">Nucleus</keyword>
<dbReference type="EnsemblPlants" id="KEH40808">
    <property type="protein sequence ID" value="KEH40808"/>
    <property type="gene ID" value="MTR_1g035640"/>
</dbReference>
<dbReference type="InterPro" id="IPR003340">
    <property type="entry name" value="B3_DNA-bd"/>
</dbReference>
<dbReference type="Pfam" id="PF02362">
    <property type="entry name" value="B3"/>
    <property type="match status" value="1"/>
</dbReference>
<reference evidence="7 9" key="1">
    <citation type="journal article" date="2011" name="Nature">
        <title>The Medicago genome provides insight into the evolution of rhizobial symbioses.</title>
        <authorList>
            <person name="Young N.D."/>
            <person name="Debelle F."/>
            <person name="Oldroyd G.E."/>
            <person name="Geurts R."/>
            <person name="Cannon S.B."/>
            <person name="Udvardi M.K."/>
            <person name="Benedito V.A."/>
            <person name="Mayer K.F."/>
            <person name="Gouzy J."/>
            <person name="Schoof H."/>
            <person name="Van de Peer Y."/>
            <person name="Proost S."/>
            <person name="Cook D.R."/>
            <person name="Meyers B.C."/>
            <person name="Spannagl M."/>
            <person name="Cheung F."/>
            <person name="De Mita S."/>
            <person name="Krishnakumar V."/>
            <person name="Gundlach H."/>
            <person name="Zhou S."/>
            <person name="Mudge J."/>
            <person name="Bharti A.K."/>
            <person name="Murray J.D."/>
            <person name="Naoumkina M.A."/>
            <person name="Rosen B."/>
            <person name="Silverstein K.A."/>
            <person name="Tang H."/>
            <person name="Rombauts S."/>
            <person name="Zhao P.X."/>
            <person name="Zhou P."/>
            <person name="Barbe V."/>
            <person name="Bardou P."/>
            <person name="Bechner M."/>
            <person name="Bellec A."/>
            <person name="Berger A."/>
            <person name="Berges H."/>
            <person name="Bidwell S."/>
            <person name="Bisseling T."/>
            <person name="Choisne N."/>
            <person name="Couloux A."/>
            <person name="Denny R."/>
            <person name="Deshpande S."/>
            <person name="Dai X."/>
            <person name="Doyle J.J."/>
            <person name="Dudez A.M."/>
            <person name="Farmer A.D."/>
            <person name="Fouteau S."/>
            <person name="Franken C."/>
            <person name="Gibelin C."/>
            <person name="Gish J."/>
            <person name="Goldstein S."/>
            <person name="Gonzalez A.J."/>
            <person name="Green P.J."/>
            <person name="Hallab A."/>
            <person name="Hartog M."/>
            <person name="Hua A."/>
            <person name="Humphray S.J."/>
            <person name="Jeong D.H."/>
            <person name="Jing Y."/>
            <person name="Jocker A."/>
            <person name="Kenton S.M."/>
            <person name="Kim D.J."/>
            <person name="Klee K."/>
            <person name="Lai H."/>
            <person name="Lang C."/>
            <person name="Lin S."/>
            <person name="Macmil S.L."/>
            <person name="Magdelenat G."/>
            <person name="Matthews L."/>
            <person name="McCorrison J."/>
            <person name="Monaghan E.L."/>
            <person name="Mun J.H."/>
            <person name="Najar F.Z."/>
            <person name="Nicholson C."/>
            <person name="Noirot C."/>
            <person name="O'Bleness M."/>
            <person name="Paule C.R."/>
            <person name="Poulain J."/>
            <person name="Prion F."/>
            <person name="Qin B."/>
            <person name="Qu C."/>
            <person name="Retzel E.F."/>
            <person name="Riddle C."/>
            <person name="Sallet E."/>
            <person name="Samain S."/>
            <person name="Samson N."/>
            <person name="Sanders I."/>
            <person name="Saurat O."/>
            <person name="Scarpelli C."/>
            <person name="Schiex T."/>
            <person name="Segurens B."/>
            <person name="Severin A.J."/>
            <person name="Sherrier D.J."/>
            <person name="Shi R."/>
            <person name="Sims S."/>
            <person name="Singer S.R."/>
            <person name="Sinharoy S."/>
            <person name="Sterck L."/>
            <person name="Viollet A."/>
            <person name="Wang B.B."/>
            <person name="Wang K."/>
            <person name="Wang M."/>
            <person name="Wang X."/>
            <person name="Warfsmann J."/>
            <person name="Weissenbach J."/>
            <person name="White D.D."/>
            <person name="White J.D."/>
            <person name="Wiley G.B."/>
            <person name="Wincker P."/>
            <person name="Xing Y."/>
            <person name="Yang L."/>
            <person name="Yao Z."/>
            <person name="Ying F."/>
            <person name="Zhai J."/>
            <person name="Zhou L."/>
            <person name="Zuber A."/>
            <person name="Denarie J."/>
            <person name="Dixon R.A."/>
            <person name="May G.D."/>
            <person name="Schwartz D.C."/>
            <person name="Rogers J."/>
            <person name="Quetier F."/>
            <person name="Town C.D."/>
            <person name="Roe B.A."/>
        </authorList>
    </citation>
    <scope>NUCLEOTIDE SEQUENCE [LARGE SCALE GENOMIC DNA]</scope>
    <source>
        <strain evidence="7">A17</strain>
        <strain evidence="8 9">cv. Jemalong A17</strain>
    </source>
</reference>
<comment type="subcellular location">
    <subcellularLocation>
        <location evidence="1">Nucleus</location>
    </subcellularLocation>
</comment>
<dbReference type="Gene3D" id="2.40.330.10">
    <property type="entry name" value="DNA-binding pseudobarrel domain"/>
    <property type="match status" value="2"/>
</dbReference>
<accession>A0A072VHA4</accession>
<keyword evidence="2" id="KW-0805">Transcription regulation</keyword>
<evidence type="ECO:0000259" key="6">
    <source>
        <dbReference type="PROSITE" id="PS50863"/>
    </source>
</evidence>
<dbReference type="SUPFAM" id="SSF101936">
    <property type="entry name" value="DNA-binding pseudobarrel domain"/>
    <property type="match status" value="2"/>
</dbReference>
<proteinExistence type="predicted"/>
<sequence>MSFQYIPDFHRIILQDKKLRVPKKYVEKYWKGISNPIFLKLPNGVQQKIFWVENNGDIWFQKNWDNFAKSLKYGNLLTFKYIGGSYFKVKIFGVNALEIDYSNIKSVDEVVEATKEDKEIVDLTDESEIPKEAQMMTNGKRKMSIDIDTLKQKFPGRNIEDTVKKVKKSSRIEVVNETTNNVNPFFEVLMTQTYAHGHILVIPCNFSRSYLNKFEGIASLRVGEDTAMKVDIVFNNKRSSKSMSTGWKLFNQKYNLQVGDKCKFVMTQREPLLFTITITKAIKGPNPKKLQGYKEGISSVDRDFLKRKDTEETCRTLPKVHALQGYKEGISSGDRDILKRNGTGETYRTLPKVHALQGYKEWTSSCDKNILQRKDIGETSSWSCPKEHASHESKGQNVMKHNTFKVLVNSKRPHAPKRFMGRGCREKFVELKMGDNHESKVEIGNTCLLERIDEKKYVFKVSIVG</sequence>
<evidence type="ECO:0000256" key="3">
    <source>
        <dbReference type="ARBA" id="ARBA00023125"/>
    </source>
</evidence>
<dbReference type="Proteomes" id="UP000002051">
    <property type="component" value="Unassembled WGS sequence"/>
</dbReference>
<feature type="domain" description="TF-B3" evidence="6">
    <location>
        <begin position="185"/>
        <end position="282"/>
    </location>
</feature>
<dbReference type="EMBL" id="CM001217">
    <property type="protein sequence ID" value="KEH40808.1"/>
    <property type="molecule type" value="Genomic_DNA"/>
</dbReference>
<keyword evidence="3 7" id="KW-0238">DNA-binding</keyword>
<dbReference type="PROSITE" id="PS50863">
    <property type="entry name" value="B3"/>
    <property type="match status" value="1"/>
</dbReference>
<evidence type="ECO:0000256" key="1">
    <source>
        <dbReference type="ARBA" id="ARBA00004123"/>
    </source>
</evidence>
<gene>
    <name evidence="7" type="ordered locus">MTR_1g035640</name>
</gene>
<name>A0A072VHA4_MEDTR</name>
<dbReference type="InterPro" id="IPR050655">
    <property type="entry name" value="Plant_B3_domain"/>
</dbReference>
<organism evidence="7 9">
    <name type="scientific">Medicago truncatula</name>
    <name type="common">Barrel medic</name>
    <name type="synonym">Medicago tribuloides</name>
    <dbReference type="NCBI Taxonomy" id="3880"/>
    <lineage>
        <taxon>Eukaryota</taxon>
        <taxon>Viridiplantae</taxon>
        <taxon>Streptophyta</taxon>
        <taxon>Embryophyta</taxon>
        <taxon>Tracheophyta</taxon>
        <taxon>Spermatophyta</taxon>
        <taxon>Magnoliopsida</taxon>
        <taxon>eudicotyledons</taxon>
        <taxon>Gunneridae</taxon>
        <taxon>Pentapetalae</taxon>
        <taxon>rosids</taxon>
        <taxon>fabids</taxon>
        <taxon>Fabales</taxon>
        <taxon>Fabaceae</taxon>
        <taxon>Papilionoideae</taxon>
        <taxon>50 kb inversion clade</taxon>
        <taxon>NPAAA clade</taxon>
        <taxon>Hologalegina</taxon>
        <taxon>IRL clade</taxon>
        <taxon>Trifolieae</taxon>
        <taxon>Medicago</taxon>
    </lineage>
</organism>
<evidence type="ECO:0000313" key="9">
    <source>
        <dbReference type="Proteomes" id="UP000002051"/>
    </source>
</evidence>
<dbReference type="CDD" id="cd10017">
    <property type="entry name" value="B3_DNA"/>
    <property type="match status" value="2"/>
</dbReference>